<evidence type="ECO:0000313" key="1">
    <source>
        <dbReference type="EMBL" id="RZC38464.1"/>
    </source>
</evidence>
<organism evidence="1 2">
    <name type="scientific">Asbolus verrucosus</name>
    <name type="common">Desert ironclad beetle</name>
    <dbReference type="NCBI Taxonomy" id="1661398"/>
    <lineage>
        <taxon>Eukaryota</taxon>
        <taxon>Metazoa</taxon>
        <taxon>Ecdysozoa</taxon>
        <taxon>Arthropoda</taxon>
        <taxon>Hexapoda</taxon>
        <taxon>Insecta</taxon>
        <taxon>Pterygota</taxon>
        <taxon>Neoptera</taxon>
        <taxon>Endopterygota</taxon>
        <taxon>Coleoptera</taxon>
        <taxon>Polyphaga</taxon>
        <taxon>Cucujiformia</taxon>
        <taxon>Tenebrionidae</taxon>
        <taxon>Pimeliinae</taxon>
        <taxon>Asbolus</taxon>
    </lineage>
</organism>
<reference evidence="1 2" key="1">
    <citation type="submission" date="2017-03" db="EMBL/GenBank/DDBJ databases">
        <title>Genome of the blue death feigning beetle - Asbolus verrucosus.</title>
        <authorList>
            <person name="Rider S.D."/>
        </authorList>
    </citation>
    <scope>NUCLEOTIDE SEQUENCE [LARGE SCALE GENOMIC DNA]</scope>
    <source>
        <strain evidence="1">Butters</strain>
        <tissue evidence="1">Head and leg muscle</tissue>
    </source>
</reference>
<keyword evidence="2" id="KW-1185">Reference proteome</keyword>
<protein>
    <submittedName>
        <fullName evidence="1">Uncharacterized protein</fullName>
    </submittedName>
</protein>
<dbReference type="AlphaFoldDB" id="A0A482W0C0"/>
<comment type="caution">
    <text evidence="1">The sequence shown here is derived from an EMBL/GenBank/DDBJ whole genome shotgun (WGS) entry which is preliminary data.</text>
</comment>
<accession>A0A482W0C0</accession>
<sequence>MNPWPPRSPDMTPLDFFLWGVFKERVYIRRSI</sequence>
<dbReference type="EMBL" id="QDEB01043134">
    <property type="protein sequence ID" value="RZC38464.1"/>
    <property type="molecule type" value="Genomic_DNA"/>
</dbReference>
<dbReference type="GO" id="GO:0003676">
    <property type="term" value="F:nucleic acid binding"/>
    <property type="evidence" value="ECO:0007669"/>
    <property type="project" value="InterPro"/>
</dbReference>
<dbReference type="InterPro" id="IPR036397">
    <property type="entry name" value="RNaseH_sf"/>
</dbReference>
<dbReference type="Gene3D" id="3.30.420.10">
    <property type="entry name" value="Ribonuclease H-like superfamily/Ribonuclease H"/>
    <property type="match status" value="1"/>
</dbReference>
<evidence type="ECO:0000313" key="2">
    <source>
        <dbReference type="Proteomes" id="UP000292052"/>
    </source>
</evidence>
<dbReference type="OrthoDB" id="6770291at2759"/>
<gene>
    <name evidence="1" type="ORF">BDFB_015116</name>
</gene>
<proteinExistence type="predicted"/>
<name>A0A482W0C0_ASBVE</name>
<dbReference type="Proteomes" id="UP000292052">
    <property type="component" value="Unassembled WGS sequence"/>
</dbReference>